<gene>
    <name evidence="1" type="ORF">C8N25_101141</name>
</gene>
<dbReference type="Proteomes" id="UP000256405">
    <property type="component" value="Unassembled WGS sequence"/>
</dbReference>
<keyword evidence="2" id="KW-1185">Reference proteome</keyword>
<accession>A0A3E0E7S1</accession>
<name>A0A3E0E7S1_9BACT</name>
<sequence>MWQLKQLYTHENNGLKLNWDFQRTLAKVNYHIHTDAIKENLIPEKVSAKQSSIIYATEAEF</sequence>
<evidence type="ECO:0000313" key="1">
    <source>
        <dbReference type="EMBL" id="REG94314.1"/>
    </source>
</evidence>
<comment type="caution">
    <text evidence="1">The sequence shown here is derived from an EMBL/GenBank/DDBJ whole genome shotgun (WGS) entry which is preliminary data.</text>
</comment>
<protein>
    <submittedName>
        <fullName evidence="1">Uncharacterized protein</fullName>
    </submittedName>
</protein>
<evidence type="ECO:0000313" key="2">
    <source>
        <dbReference type="Proteomes" id="UP000256405"/>
    </source>
</evidence>
<dbReference type="AlphaFoldDB" id="A0A3E0E7S1"/>
<dbReference type="EMBL" id="QUNF01000001">
    <property type="protein sequence ID" value="REG94314.1"/>
    <property type="molecule type" value="Genomic_DNA"/>
</dbReference>
<proteinExistence type="predicted"/>
<reference evidence="1 2" key="1">
    <citation type="submission" date="2018-08" db="EMBL/GenBank/DDBJ databases">
        <title>Genomic Encyclopedia of Archaeal and Bacterial Type Strains, Phase II (KMG-II): from individual species to whole genera.</title>
        <authorList>
            <person name="Goeker M."/>
        </authorList>
    </citation>
    <scope>NUCLEOTIDE SEQUENCE [LARGE SCALE GENOMIC DNA]</scope>
    <source>
        <strain evidence="1 2">DSM 15986</strain>
    </source>
</reference>
<organism evidence="1 2">
    <name type="scientific">Algoriphagus antarcticus</name>
    <dbReference type="NCBI Taxonomy" id="238540"/>
    <lineage>
        <taxon>Bacteria</taxon>
        <taxon>Pseudomonadati</taxon>
        <taxon>Bacteroidota</taxon>
        <taxon>Cytophagia</taxon>
        <taxon>Cytophagales</taxon>
        <taxon>Cyclobacteriaceae</taxon>
        <taxon>Algoriphagus</taxon>
    </lineage>
</organism>